<gene>
    <name evidence="2" type="ORF">EXM65_07645</name>
    <name evidence="3" type="ORF">FDB51_02525</name>
</gene>
<evidence type="ECO:0000313" key="2">
    <source>
        <dbReference type="EMBL" id="NFA42460.1"/>
    </source>
</evidence>
<dbReference type="NCBIfam" id="TIGR02906">
    <property type="entry name" value="spore_CotS"/>
    <property type="match status" value="1"/>
</dbReference>
<dbReference type="InterPro" id="IPR011009">
    <property type="entry name" value="Kinase-like_dom_sf"/>
</dbReference>
<dbReference type="InterPro" id="IPR047175">
    <property type="entry name" value="CotS-like"/>
</dbReference>
<evidence type="ECO:0000313" key="3">
    <source>
        <dbReference type="EMBL" id="NFN34017.1"/>
    </source>
</evidence>
<evidence type="ECO:0000313" key="5">
    <source>
        <dbReference type="Proteomes" id="UP000473681"/>
    </source>
</evidence>
<name>A0A0C2S6J5_CLOBO</name>
<dbReference type="PANTHER" id="PTHR39179">
    <property type="entry name" value="SPORE COAT PROTEIN I"/>
    <property type="match status" value="1"/>
</dbReference>
<dbReference type="EMBL" id="SGKU01000017">
    <property type="protein sequence ID" value="NFA42460.1"/>
    <property type="molecule type" value="Genomic_DNA"/>
</dbReference>
<protein>
    <submittedName>
        <fullName evidence="2">CotS family spore coat protein</fullName>
    </submittedName>
</protein>
<comment type="caution">
    <text evidence="2">The sequence shown here is derived from an EMBL/GenBank/DDBJ whole genome shotgun (WGS) entry which is preliminary data.</text>
</comment>
<dbReference type="RefSeq" id="WP_017826097.1">
    <property type="nucleotide sequence ID" value="NZ_JACBBU010000013.1"/>
</dbReference>
<accession>A0A0C2S6J5</accession>
<keyword evidence="2" id="KW-0946">Virion</keyword>
<dbReference type="InterPro" id="IPR002575">
    <property type="entry name" value="Aminoglycoside_PTrfase"/>
</dbReference>
<evidence type="ECO:0000313" key="4">
    <source>
        <dbReference type="Proteomes" id="UP000472355"/>
    </source>
</evidence>
<organism evidence="2 4">
    <name type="scientific">Clostridium botulinum</name>
    <dbReference type="NCBI Taxonomy" id="1491"/>
    <lineage>
        <taxon>Bacteria</taxon>
        <taxon>Bacillati</taxon>
        <taxon>Bacillota</taxon>
        <taxon>Clostridia</taxon>
        <taxon>Eubacteriales</taxon>
        <taxon>Clostridiaceae</taxon>
        <taxon>Clostridium</taxon>
    </lineage>
</organism>
<dbReference type="Pfam" id="PF01636">
    <property type="entry name" value="APH"/>
    <property type="match status" value="1"/>
</dbReference>
<dbReference type="Proteomes" id="UP000473681">
    <property type="component" value="Unassembled WGS sequence"/>
</dbReference>
<dbReference type="GO" id="GO:0042601">
    <property type="term" value="C:endospore-forming forespore"/>
    <property type="evidence" value="ECO:0007669"/>
    <property type="project" value="TreeGrafter"/>
</dbReference>
<dbReference type="Proteomes" id="UP000472355">
    <property type="component" value="Unassembled WGS sequence"/>
</dbReference>
<dbReference type="InterPro" id="IPR014255">
    <property type="entry name" value="Spore_coat_CotS"/>
</dbReference>
<dbReference type="EMBL" id="SWVK01000002">
    <property type="protein sequence ID" value="NFN34017.1"/>
    <property type="molecule type" value="Genomic_DNA"/>
</dbReference>
<evidence type="ECO:0000259" key="1">
    <source>
        <dbReference type="Pfam" id="PF01636"/>
    </source>
</evidence>
<dbReference type="Gene3D" id="3.90.1200.10">
    <property type="match status" value="1"/>
</dbReference>
<proteinExistence type="predicted"/>
<dbReference type="SUPFAM" id="SSF56112">
    <property type="entry name" value="Protein kinase-like (PK-like)"/>
    <property type="match status" value="1"/>
</dbReference>
<dbReference type="AlphaFoldDB" id="A0A0C2S6J5"/>
<dbReference type="PANTHER" id="PTHR39179:SF1">
    <property type="entry name" value="SPORE COAT PROTEIN I"/>
    <property type="match status" value="1"/>
</dbReference>
<reference evidence="3 5" key="2">
    <citation type="submission" date="2019-04" db="EMBL/GenBank/DDBJ databases">
        <title>Genome sequencing of Clostridium botulinum Groups I-IV and Clostridium butyricum.</title>
        <authorList>
            <person name="Brunt J."/>
            <person name="Van Vliet A.H.M."/>
            <person name="Stringer S.C."/>
            <person name="Carter A.T."/>
            <person name="Peck M.W."/>
        </authorList>
    </citation>
    <scope>NUCLEOTIDE SEQUENCE [LARGE SCALE GENOMIC DNA]</scope>
    <source>
        <strain evidence="3 5">CB-K-33E</strain>
    </source>
</reference>
<keyword evidence="2" id="KW-0167">Capsid protein</keyword>
<reference evidence="2 4" key="1">
    <citation type="submission" date="2019-02" db="EMBL/GenBank/DDBJ databases">
        <title>Genome sequencing of Clostridium botulinum clinical isolates.</title>
        <authorList>
            <person name="Brunt J."/>
            <person name="Van Vliet A.H.M."/>
            <person name="Stringer S.C."/>
            <person name="Grant K.A."/>
            <person name="Carter A.C."/>
            <person name="Peck M.W."/>
        </authorList>
    </citation>
    <scope>NUCLEOTIDE SEQUENCE [LARGE SCALE GENOMIC DNA]</scope>
    <source>
        <strain evidence="2 4">H113700579</strain>
    </source>
</reference>
<sequence length="350" mass="41893">MNRIRYAERNSLCDYDLSFEFFNELGININDISPVRNVFIIYTDDGNKILKKVDCNEKKLTLINESLNYIKDKYNNIITYSEFENGSIYKKWKGKTYVVMDLLDGREACFTNPLEVKLCAENIALMHKASGGIREELIKKLNEDFLDESLEIKFRKAYDELSFFKELVSKYKYKNEFDNLFIDNVDKYLQDIIVVQELLSKSKYHDLRKNGQTISLCHNDLAYHNFLIKKEDVSIIDFDFLTIDLRIIDIADFILKSIKNSAFDIDKMLLAMNSYEDVLPLMQEEKEILYILLYFPRDFYNISRDYYYKKKKWDYEVYLNRFNSKLNNEQFRKDFIEEYKSYILSEISCI</sequence>
<dbReference type="OrthoDB" id="9771902at2"/>
<dbReference type="Gene3D" id="3.30.200.20">
    <property type="entry name" value="Phosphorylase Kinase, domain 1"/>
    <property type="match status" value="1"/>
</dbReference>
<feature type="domain" description="Aminoglycoside phosphotransferase" evidence="1">
    <location>
        <begin position="204"/>
        <end position="254"/>
    </location>
</feature>